<dbReference type="GO" id="GO:0004753">
    <property type="term" value="F:saccharopine dehydrogenase activity"/>
    <property type="evidence" value="ECO:0007669"/>
    <property type="project" value="TreeGrafter"/>
</dbReference>
<feature type="domain" description="Saccharopine dehydrogenase-like C-terminal" evidence="3">
    <location>
        <begin position="93"/>
        <end position="175"/>
    </location>
</feature>
<dbReference type="PANTHER" id="PTHR11133">
    <property type="entry name" value="SACCHAROPINE DEHYDROGENASE"/>
    <property type="match status" value="1"/>
</dbReference>
<feature type="domain" description="Saccharopine dehydrogenase-like C-terminal" evidence="3">
    <location>
        <begin position="183"/>
        <end position="264"/>
    </location>
</feature>
<proteinExistence type="predicted"/>
<evidence type="ECO:0000259" key="3">
    <source>
        <dbReference type="Pfam" id="PF16653"/>
    </source>
</evidence>
<name>A0A9Q0JVT3_9MAGN</name>
<dbReference type="Gene3D" id="3.30.360.10">
    <property type="entry name" value="Dihydrodipicolinate Reductase, domain 2"/>
    <property type="match status" value="1"/>
</dbReference>
<reference evidence="4" key="1">
    <citation type="journal article" date="2023" name="Plant J.">
        <title>The genome of the king protea, Protea cynaroides.</title>
        <authorList>
            <person name="Chang J."/>
            <person name="Duong T.A."/>
            <person name="Schoeman C."/>
            <person name="Ma X."/>
            <person name="Roodt D."/>
            <person name="Barker N."/>
            <person name="Li Z."/>
            <person name="Van de Peer Y."/>
            <person name="Mizrachi E."/>
        </authorList>
    </citation>
    <scope>NUCLEOTIDE SEQUENCE</scope>
    <source>
        <tissue evidence="4">Young leaves</tissue>
    </source>
</reference>
<dbReference type="GO" id="GO:0005737">
    <property type="term" value="C:cytoplasm"/>
    <property type="evidence" value="ECO:0007669"/>
    <property type="project" value="TreeGrafter"/>
</dbReference>
<dbReference type="Pfam" id="PF16653">
    <property type="entry name" value="Sacchrp_dh_C"/>
    <property type="match status" value="2"/>
</dbReference>
<organism evidence="4 5">
    <name type="scientific">Protea cynaroides</name>
    <dbReference type="NCBI Taxonomy" id="273540"/>
    <lineage>
        <taxon>Eukaryota</taxon>
        <taxon>Viridiplantae</taxon>
        <taxon>Streptophyta</taxon>
        <taxon>Embryophyta</taxon>
        <taxon>Tracheophyta</taxon>
        <taxon>Spermatophyta</taxon>
        <taxon>Magnoliopsida</taxon>
        <taxon>Proteales</taxon>
        <taxon>Proteaceae</taxon>
        <taxon>Protea</taxon>
    </lineage>
</organism>
<sequence>MMSREEVVGDESSTGHENLSIQFKKHLVTASYIDNSLSTLDERAKSAGITILGEMGLDPGIDPKEKRHYCRGKNVIRLLLSSDPDAFGPKRSPSWNPAGAIRAGRNPATYKSAGKIVHVDGNELYDSAARLQITDLPAFALECLPNRNSLIYGDLYGITHEASTIFRGTLRYEGMLFIWKLIFVCQVEVDFPNGRPTENQRFTLLEFGKMKNGKTTTAMALTVGIPAAIGSLLLLENRIKTRGVIRPFDPEVYEPALDILEAYGFKLLEKIE</sequence>
<evidence type="ECO:0000313" key="4">
    <source>
        <dbReference type="EMBL" id="KAJ4952143.1"/>
    </source>
</evidence>
<evidence type="ECO:0000313" key="5">
    <source>
        <dbReference type="Proteomes" id="UP001141806"/>
    </source>
</evidence>
<evidence type="ECO:0000256" key="2">
    <source>
        <dbReference type="SAM" id="Phobius"/>
    </source>
</evidence>
<dbReference type="GO" id="GO:0019878">
    <property type="term" value="P:lysine biosynthetic process via aminoadipic acid"/>
    <property type="evidence" value="ECO:0007669"/>
    <property type="project" value="TreeGrafter"/>
</dbReference>
<dbReference type="InterPro" id="IPR051168">
    <property type="entry name" value="AASS"/>
</dbReference>
<dbReference type="OrthoDB" id="10059875at2759"/>
<dbReference type="AlphaFoldDB" id="A0A9Q0JVT3"/>
<dbReference type="Gene3D" id="3.40.50.720">
    <property type="entry name" value="NAD(P)-binding Rossmann-like Domain"/>
    <property type="match status" value="1"/>
</dbReference>
<keyword evidence="1" id="KW-0560">Oxidoreductase</keyword>
<dbReference type="PANTHER" id="PTHR11133:SF22">
    <property type="entry name" value="ALPHA-AMINOADIPIC SEMIALDEHYDE SYNTHASE, MITOCHONDRIAL"/>
    <property type="match status" value="1"/>
</dbReference>
<dbReference type="Proteomes" id="UP001141806">
    <property type="component" value="Unassembled WGS sequence"/>
</dbReference>
<protein>
    <recommendedName>
        <fullName evidence="3">Saccharopine dehydrogenase-like C-terminal domain-containing protein</fullName>
    </recommendedName>
</protein>
<dbReference type="InterPro" id="IPR032095">
    <property type="entry name" value="Sacchrp_dh-like_C"/>
</dbReference>
<dbReference type="SUPFAM" id="SSF55347">
    <property type="entry name" value="Glyceraldehyde-3-phosphate dehydrogenase-like, C-terminal domain"/>
    <property type="match status" value="1"/>
</dbReference>
<comment type="caution">
    <text evidence="4">The sequence shown here is derived from an EMBL/GenBank/DDBJ whole genome shotgun (WGS) entry which is preliminary data.</text>
</comment>
<accession>A0A9Q0JVT3</accession>
<evidence type="ECO:0000256" key="1">
    <source>
        <dbReference type="ARBA" id="ARBA00023002"/>
    </source>
</evidence>
<dbReference type="EMBL" id="JAMYWD010000012">
    <property type="protein sequence ID" value="KAJ4952143.1"/>
    <property type="molecule type" value="Genomic_DNA"/>
</dbReference>
<gene>
    <name evidence="4" type="ORF">NE237_028975</name>
</gene>
<feature type="transmembrane region" description="Helical" evidence="2">
    <location>
        <begin position="217"/>
        <end position="235"/>
    </location>
</feature>
<keyword evidence="2" id="KW-1133">Transmembrane helix</keyword>
<keyword evidence="5" id="KW-1185">Reference proteome</keyword>
<keyword evidence="2" id="KW-0812">Transmembrane</keyword>
<keyword evidence="2" id="KW-0472">Membrane</keyword>